<organism evidence="1 2">
    <name type="scientific">Elysia marginata</name>
    <dbReference type="NCBI Taxonomy" id="1093978"/>
    <lineage>
        <taxon>Eukaryota</taxon>
        <taxon>Metazoa</taxon>
        <taxon>Spiralia</taxon>
        <taxon>Lophotrochozoa</taxon>
        <taxon>Mollusca</taxon>
        <taxon>Gastropoda</taxon>
        <taxon>Heterobranchia</taxon>
        <taxon>Euthyneura</taxon>
        <taxon>Panpulmonata</taxon>
        <taxon>Sacoglossa</taxon>
        <taxon>Placobranchoidea</taxon>
        <taxon>Plakobranchidae</taxon>
        <taxon>Elysia</taxon>
    </lineage>
</organism>
<sequence length="130" mass="15126">MVSFRYLSRRFRMSIQCRGTYQWPTTLFLAANAQTESRVALYTWLILADVRESRAAKRNAAFMIVLHAAYLVRKIQDAFLDQLPRLRSDGAGIHGWSWIIQGQHIFKLKVFDSDMVGNSPHDKRVIRKDL</sequence>
<dbReference type="Proteomes" id="UP000762676">
    <property type="component" value="Unassembled WGS sequence"/>
</dbReference>
<keyword evidence="2" id="KW-1185">Reference proteome</keyword>
<protein>
    <submittedName>
        <fullName evidence="1">Uncharacterized protein</fullName>
    </submittedName>
</protein>
<evidence type="ECO:0000313" key="1">
    <source>
        <dbReference type="EMBL" id="GFR76945.1"/>
    </source>
</evidence>
<comment type="caution">
    <text evidence="1">The sequence shown here is derived from an EMBL/GenBank/DDBJ whole genome shotgun (WGS) entry which is preliminary data.</text>
</comment>
<accession>A0AAV4FW51</accession>
<proteinExistence type="predicted"/>
<dbReference type="AlphaFoldDB" id="A0AAV4FW51"/>
<evidence type="ECO:0000313" key="2">
    <source>
        <dbReference type="Proteomes" id="UP000762676"/>
    </source>
</evidence>
<gene>
    <name evidence="1" type="ORF">ElyMa_000496200</name>
</gene>
<reference evidence="1 2" key="1">
    <citation type="journal article" date="2021" name="Elife">
        <title>Chloroplast acquisition without the gene transfer in kleptoplastic sea slugs, Plakobranchus ocellatus.</title>
        <authorList>
            <person name="Maeda T."/>
            <person name="Takahashi S."/>
            <person name="Yoshida T."/>
            <person name="Shimamura S."/>
            <person name="Takaki Y."/>
            <person name="Nagai Y."/>
            <person name="Toyoda A."/>
            <person name="Suzuki Y."/>
            <person name="Arimoto A."/>
            <person name="Ishii H."/>
            <person name="Satoh N."/>
            <person name="Nishiyama T."/>
            <person name="Hasebe M."/>
            <person name="Maruyama T."/>
            <person name="Minagawa J."/>
            <person name="Obokata J."/>
            <person name="Shigenobu S."/>
        </authorList>
    </citation>
    <scope>NUCLEOTIDE SEQUENCE [LARGE SCALE GENOMIC DNA]</scope>
</reference>
<dbReference type="EMBL" id="BMAT01000947">
    <property type="protein sequence ID" value="GFR76945.1"/>
    <property type="molecule type" value="Genomic_DNA"/>
</dbReference>
<name>A0AAV4FW51_9GAST</name>